<dbReference type="Proteomes" id="UP001060414">
    <property type="component" value="Chromosome"/>
</dbReference>
<evidence type="ECO:0000313" key="7">
    <source>
        <dbReference type="EMBL" id="UWZ80730.1"/>
    </source>
</evidence>
<dbReference type="PANTHER" id="PTHR42786:SF2">
    <property type="entry name" value="TRNA (CYTIDINE_URIDINE-2'-O-)-METHYLTRANSFERASE TRMJ"/>
    <property type="match status" value="1"/>
</dbReference>
<evidence type="ECO:0000259" key="6">
    <source>
        <dbReference type="Pfam" id="PF00588"/>
    </source>
</evidence>
<sequence>MSVSRISERLAVILVEPRHPGNIGMVCRAMANFGVRDLRLVNPCAHLHPEAHKFAVFASELLGEARVFATLADALADLEVSVATTRRPGRLRAELLDLAQIPRQLETHALSGRIGLVFGREDAGLTNAEVAACRYAATIATQAHTGSLNLAQAVVVSLYELCRAAPPATGEDVRASATEGELAGLYAEMEAVLRRIAFLNPACPEAQMNPLRDIFRRAGLTSAETGMLRGLWSQLAWSIRDWRGPRKGGGGADEPA</sequence>
<dbReference type="EC" id="2.1.1.200" evidence="5"/>
<evidence type="ECO:0000256" key="2">
    <source>
        <dbReference type="ARBA" id="ARBA00022603"/>
    </source>
</evidence>
<dbReference type="PANTHER" id="PTHR42786">
    <property type="entry name" value="TRNA/RRNA METHYLTRANSFERASE"/>
    <property type="match status" value="1"/>
</dbReference>
<dbReference type="GO" id="GO:0032259">
    <property type="term" value="P:methylation"/>
    <property type="evidence" value="ECO:0007669"/>
    <property type="project" value="UniProtKB-KW"/>
</dbReference>
<keyword evidence="3" id="KW-0808">Transferase</keyword>
<keyword evidence="2 5" id="KW-0489">Methyltransferase</keyword>
<proteinExistence type="inferred from homology"/>
<organism evidence="7 8">
    <name type="scientific">Geoalkalibacter halelectricus</name>
    <dbReference type="NCBI Taxonomy" id="2847045"/>
    <lineage>
        <taxon>Bacteria</taxon>
        <taxon>Pseudomonadati</taxon>
        <taxon>Thermodesulfobacteriota</taxon>
        <taxon>Desulfuromonadia</taxon>
        <taxon>Desulfuromonadales</taxon>
        <taxon>Geoalkalibacteraceae</taxon>
        <taxon>Geoalkalibacter</taxon>
    </lineage>
</organism>
<dbReference type="EMBL" id="CP092109">
    <property type="protein sequence ID" value="UWZ80730.1"/>
    <property type="molecule type" value="Genomic_DNA"/>
</dbReference>
<evidence type="ECO:0000256" key="4">
    <source>
        <dbReference type="ARBA" id="ARBA00022691"/>
    </source>
</evidence>
<comment type="similarity">
    <text evidence="1">Belongs to the class IV-like SAM-binding methyltransferase superfamily. RNA methyltransferase TrmH family.</text>
</comment>
<dbReference type="InterPro" id="IPR029028">
    <property type="entry name" value="Alpha/beta_knot_MTases"/>
</dbReference>
<evidence type="ECO:0000256" key="5">
    <source>
        <dbReference type="RuleBase" id="RU362024"/>
    </source>
</evidence>
<keyword evidence="8" id="KW-1185">Reference proteome</keyword>
<name>A0ABY5ZNK5_9BACT</name>
<dbReference type="RefSeq" id="WP_260749092.1">
    <property type="nucleotide sequence ID" value="NZ_CP092109.1"/>
</dbReference>
<dbReference type="CDD" id="cd18093">
    <property type="entry name" value="SpoU-like_TrmJ"/>
    <property type="match status" value="1"/>
</dbReference>
<dbReference type="InterPro" id="IPR001537">
    <property type="entry name" value="SpoU_MeTrfase"/>
</dbReference>
<comment type="catalytic activity">
    <reaction evidence="5">
        <text>uridine(32) in tRNA + S-adenosyl-L-methionine = 2'-O-methyluridine(32) in tRNA + S-adenosyl-L-homocysteine + H(+)</text>
        <dbReference type="Rhea" id="RHEA:42936"/>
        <dbReference type="Rhea" id="RHEA-COMP:10107"/>
        <dbReference type="Rhea" id="RHEA-COMP:10290"/>
        <dbReference type="ChEBI" id="CHEBI:15378"/>
        <dbReference type="ChEBI" id="CHEBI:57856"/>
        <dbReference type="ChEBI" id="CHEBI:59789"/>
        <dbReference type="ChEBI" id="CHEBI:65315"/>
        <dbReference type="ChEBI" id="CHEBI:74478"/>
        <dbReference type="EC" id="2.1.1.200"/>
    </reaction>
</comment>
<accession>A0ABY5ZNK5</accession>
<dbReference type="Gene3D" id="1.10.8.590">
    <property type="match status" value="1"/>
</dbReference>
<comment type="subunit">
    <text evidence="5">Homodimer.</text>
</comment>
<gene>
    <name evidence="5" type="primary">trmJ</name>
    <name evidence="7" type="ORF">L9S41_04845</name>
</gene>
<evidence type="ECO:0000256" key="1">
    <source>
        <dbReference type="ARBA" id="ARBA00007228"/>
    </source>
</evidence>
<dbReference type="SUPFAM" id="SSF75217">
    <property type="entry name" value="alpha/beta knot"/>
    <property type="match status" value="1"/>
</dbReference>
<evidence type="ECO:0000313" key="8">
    <source>
        <dbReference type="Proteomes" id="UP001060414"/>
    </source>
</evidence>
<comment type="subcellular location">
    <subcellularLocation>
        <location evidence="5">Cytoplasm</location>
    </subcellularLocation>
</comment>
<evidence type="ECO:0000256" key="3">
    <source>
        <dbReference type="ARBA" id="ARBA00022679"/>
    </source>
</evidence>
<dbReference type="InterPro" id="IPR004384">
    <property type="entry name" value="RNA_MeTrfase_TrmJ/LasT"/>
</dbReference>
<feature type="domain" description="tRNA/rRNA methyltransferase SpoU type" evidence="6">
    <location>
        <begin position="10"/>
        <end position="159"/>
    </location>
</feature>
<keyword evidence="4 5" id="KW-0949">S-adenosyl-L-methionine</keyword>
<comment type="function">
    <text evidence="5">Catalyzes the formation of 2'O-methylated cytidine (Cm32) or 2'O-methylated uridine (Um32) at position 32 in tRNA.</text>
</comment>
<keyword evidence="5" id="KW-0963">Cytoplasm</keyword>
<dbReference type="NCBIfam" id="TIGR00050">
    <property type="entry name" value="rRNA_methyl_1"/>
    <property type="match status" value="1"/>
</dbReference>
<dbReference type="GO" id="GO:0008168">
    <property type="term" value="F:methyltransferase activity"/>
    <property type="evidence" value="ECO:0007669"/>
    <property type="project" value="UniProtKB-KW"/>
</dbReference>
<dbReference type="Pfam" id="PF00588">
    <property type="entry name" value="SpoU_methylase"/>
    <property type="match status" value="1"/>
</dbReference>
<comment type="catalytic activity">
    <reaction evidence="5">
        <text>cytidine(32) in tRNA + S-adenosyl-L-methionine = 2'-O-methylcytidine(32) in tRNA + S-adenosyl-L-homocysteine + H(+)</text>
        <dbReference type="Rhea" id="RHEA:42932"/>
        <dbReference type="Rhea" id="RHEA-COMP:10288"/>
        <dbReference type="Rhea" id="RHEA-COMP:10289"/>
        <dbReference type="ChEBI" id="CHEBI:15378"/>
        <dbReference type="ChEBI" id="CHEBI:57856"/>
        <dbReference type="ChEBI" id="CHEBI:59789"/>
        <dbReference type="ChEBI" id="CHEBI:74495"/>
        <dbReference type="ChEBI" id="CHEBI:82748"/>
        <dbReference type="EC" id="2.1.1.200"/>
    </reaction>
</comment>
<keyword evidence="5" id="KW-0819">tRNA processing</keyword>
<dbReference type="Gene3D" id="3.40.1280.10">
    <property type="match status" value="1"/>
</dbReference>
<protein>
    <recommendedName>
        <fullName evidence="5">tRNA (cytidine/uridine-2'-O-)-methyltransferase TrmJ</fullName>
        <ecNumber evidence="5">2.1.1.200</ecNumber>
    </recommendedName>
    <alternativeName>
        <fullName evidence="5">tRNA (cytidine(32)/uridine(32)-2'-O)-methyltransferase</fullName>
    </alternativeName>
    <alternativeName>
        <fullName evidence="5">tRNA Cm32/Um32 methyltransferase</fullName>
    </alternativeName>
</protein>
<dbReference type="PIRSF" id="PIRSF004808">
    <property type="entry name" value="LasT"/>
    <property type="match status" value="1"/>
</dbReference>
<reference evidence="7" key="1">
    <citation type="journal article" date="2022" name="Environ. Microbiol.">
        <title>Geoalkalibacter halelectricus SAP #1 sp. nov. possessing extracellular electron transfer and mineral#reducing capabilities from a haloalkaline environment.</title>
        <authorList>
            <person name="Yadav S."/>
            <person name="Singh R."/>
            <person name="Sundharam S.S."/>
            <person name="Chaudhary S."/>
            <person name="Krishnamurthi S."/>
            <person name="Patil S.A."/>
        </authorList>
    </citation>
    <scope>NUCLEOTIDE SEQUENCE</scope>
    <source>
        <strain evidence="7">SAP-1</strain>
    </source>
</reference>
<dbReference type="InterPro" id="IPR029026">
    <property type="entry name" value="tRNA_m1G_MTases_N"/>
</dbReference>